<evidence type="ECO:0000259" key="1">
    <source>
        <dbReference type="Pfam" id="PF19328"/>
    </source>
</evidence>
<protein>
    <submittedName>
        <fullName evidence="2">2,4-diaminopentanoate dehydrogenase</fullName>
    </submittedName>
</protein>
<evidence type="ECO:0000313" key="3">
    <source>
        <dbReference type="Proteomes" id="UP001500393"/>
    </source>
</evidence>
<dbReference type="CDD" id="cd24146">
    <property type="entry name" value="nat-AmDH_N_like"/>
    <property type="match status" value="1"/>
</dbReference>
<dbReference type="InterPro" id="IPR036291">
    <property type="entry name" value="NAD(P)-bd_dom_sf"/>
</dbReference>
<evidence type="ECO:0000313" key="2">
    <source>
        <dbReference type="EMBL" id="GAA1620053.1"/>
    </source>
</evidence>
<dbReference type="RefSeq" id="WP_344222692.1">
    <property type="nucleotide sequence ID" value="NZ_BAAAOS010000074.1"/>
</dbReference>
<sequence>MSRDIKIGLCGLGSIGKAAARLLIDHRSGFSLVGAITKAPEDIGHTLGEVVGSSRASDIVVGSELDELLALQPDIVVYATGSFLKETADDVIACTSAGVNVVSPCEELAFPFLRDADASARIDAAARSRGVTVLGTGVNPGFIFDTFLIAASGCSWDVESITGRRVVDVAGFGQNIHRRLGIGYTPEEFEAGHRQGTIAGHVGFPESVQLVAERLGLTLDTPVKEVFDPFVAETPVHTTYGDLAAGLTEGFVQRASGTVNGAEMIAFELVLHLRPAEAGMEASDSFTIHGSHPVSVTLRPGMDAIPATSAQLVNSIPGVLNAAAGLKTVKDLPSASAWTSLERTMWR</sequence>
<dbReference type="Pfam" id="PF19328">
    <property type="entry name" value="DAP_DH_C"/>
    <property type="match status" value="1"/>
</dbReference>
<feature type="domain" description="2,4-diaminopentanoate dehydrogenase C-terminal" evidence="1">
    <location>
        <begin position="142"/>
        <end position="343"/>
    </location>
</feature>
<accession>A0ABP4QRX4</accession>
<gene>
    <name evidence="2" type="primary">ord</name>
    <name evidence="2" type="ORF">GCM10009789_87130</name>
</gene>
<keyword evidence="3" id="KW-1185">Reference proteome</keyword>
<name>A0ABP4QRX4_9ACTN</name>
<dbReference type="EMBL" id="BAAAOS010000074">
    <property type="protein sequence ID" value="GAA1620053.1"/>
    <property type="molecule type" value="Genomic_DNA"/>
</dbReference>
<dbReference type="InterPro" id="IPR045760">
    <property type="entry name" value="DAP_DH_C"/>
</dbReference>
<dbReference type="SUPFAM" id="SSF51735">
    <property type="entry name" value="NAD(P)-binding Rossmann-fold domains"/>
    <property type="match status" value="1"/>
</dbReference>
<dbReference type="Gene3D" id="3.40.50.720">
    <property type="entry name" value="NAD(P)-binding Rossmann-like Domain"/>
    <property type="match status" value="1"/>
</dbReference>
<comment type="caution">
    <text evidence="2">The sequence shown here is derived from an EMBL/GenBank/DDBJ whole genome shotgun (WGS) entry which is preliminary data.</text>
</comment>
<reference evidence="3" key="1">
    <citation type="journal article" date="2019" name="Int. J. Syst. Evol. Microbiol.">
        <title>The Global Catalogue of Microorganisms (GCM) 10K type strain sequencing project: providing services to taxonomists for standard genome sequencing and annotation.</title>
        <authorList>
            <consortium name="The Broad Institute Genomics Platform"/>
            <consortium name="The Broad Institute Genome Sequencing Center for Infectious Disease"/>
            <person name="Wu L."/>
            <person name="Ma J."/>
        </authorList>
    </citation>
    <scope>NUCLEOTIDE SEQUENCE [LARGE SCALE GENOMIC DNA]</scope>
    <source>
        <strain evidence="3">JCM 14969</strain>
    </source>
</reference>
<organism evidence="2 3">
    <name type="scientific">Kribbella sancticallisti</name>
    <dbReference type="NCBI Taxonomy" id="460087"/>
    <lineage>
        <taxon>Bacteria</taxon>
        <taxon>Bacillati</taxon>
        <taxon>Actinomycetota</taxon>
        <taxon>Actinomycetes</taxon>
        <taxon>Propionibacteriales</taxon>
        <taxon>Kribbellaceae</taxon>
        <taxon>Kribbella</taxon>
    </lineage>
</organism>
<proteinExistence type="predicted"/>
<dbReference type="Proteomes" id="UP001500393">
    <property type="component" value="Unassembled WGS sequence"/>
</dbReference>